<dbReference type="Gene3D" id="3.30.70.270">
    <property type="match status" value="1"/>
</dbReference>
<proteinExistence type="predicted"/>
<dbReference type="PANTHER" id="PTHR37984:SF5">
    <property type="entry name" value="PROTEIN NYNRIN-LIKE"/>
    <property type="match status" value="1"/>
</dbReference>
<evidence type="ECO:0000313" key="3">
    <source>
        <dbReference type="EMBL" id="QQP40154.1"/>
    </source>
</evidence>
<feature type="domain" description="Reverse transcriptase/retrotransposon-derived protein RNase H-like" evidence="2">
    <location>
        <begin position="21"/>
        <end position="91"/>
    </location>
</feature>
<keyword evidence="4" id="KW-1185">Reference proteome</keyword>
<dbReference type="InterPro" id="IPR050951">
    <property type="entry name" value="Retrovirus_Pol_polyprotein"/>
</dbReference>
<dbReference type="EMBL" id="CP045898">
    <property type="protein sequence ID" value="QQP40154.1"/>
    <property type="molecule type" value="Genomic_DNA"/>
</dbReference>
<evidence type="ECO:0000259" key="2">
    <source>
        <dbReference type="Pfam" id="PF17919"/>
    </source>
</evidence>
<dbReference type="GO" id="GO:0071897">
    <property type="term" value="P:DNA biosynthetic process"/>
    <property type="evidence" value="ECO:0007669"/>
    <property type="project" value="UniProtKB-ARBA"/>
</dbReference>
<name>A0A7T8GYE9_CALRO</name>
<reference evidence="4" key="1">
    <citation type="submission" date="2021-01" db="EMBL/GenBank/DDBJ databases">
        <title>Caligus Genome Assembly.</title>
        <authorList>
            <person name="Gallardo-Escarate C."/>
        </authorList>
    </citation>
    <scope>NUCLEOTIDE SEQUENCE [LARGE SCALE GENOMIC DNA]</scope>
</reference>
<dbReference type="InterPro" id="IPR043128">
    <property type="entry name" value="Rev_trsase/Diguanyl_cyclase"/>
</dbReference>
<evidence type="ECO:0000256" key="1">
    <source>
        <dbReference type="ARBA" id="ARBA00023268"/>
    </source>
</evidence>
<dbReference type="SUPFAM" id="SSF56672">
    <property type="entry name" value="DNA/RNA polymerases"/>
    <property type="match status" value="1"/>
</dbReference>
<organism evidence="3 4">
    <name type="scientific">Caligus rogercresseyi</name>
    <name type="common">Sea louse</name>
    <dbReference type="NCBI Taxonomy" id="217165"/>
    <lineage>
        <taxon>Eukaryota</taxon>
        <taxon>Metazoa</taxon>
        <taxon>Ecdysozoa</taxon>
        <taxon>Arthropoda</taxon>
        <taxon>Crustacea</taxon>
        <taxon>Multicrustacea</taxon>
        <taxon>Hexanauplia</taxon>
        <taxon>Copepoda</taxon>
        <taxon>Siphonostomatoida</taxon>
        <taxon>Caligidae</taxon>
        <taxon>Caligus</taxon>
    </lineage>
</organism>
<dbReference type="OrthoDB" id="7698974at2759"/>
<dbReference type="InterPro" id="IPR041577">
    <property type="entry name" value="RT_RNaseH_2"/>
</dbReference>
<gene>
    <name evidence="3" type="ORF">FKW44_014109</name>
</gene>
<sequence length="99" mass="10629">MAQVVLPLTELTKGKAKSVTWNQEAQAAFDTVKAALANATMLVHPSSSSQTTLTTDASDTAIGAELAQRQDDSTWKPLAFFSRKLTVAEKELLYAAENS</sequence>
<accession>A0A7T8GYE9</accession>
<dbReference type="InterPro" id="IPR043502">
    <property type="entry name" value="DNA/RNA_pol_sf"/>
</dbReference>
<dbReference type="PANTHER" id="PTHR37984">
    <property type="entry name" value="PROTEIN CBG26694"/>
    <property type="match status" value="1"/>
</dbReference>
<dbReference type="Pfam" id="PF17919">
    <property type="entry name" value="RT_RNaseH_2"/>
    <property type="match status" value="1"/>
</dbReference>
<protein>
    <submittedName>
        <fullName evidence="3">Integrase core domain protein</fullName>
    </submittedName>
</protein>
<evidence type="ECO:0000313" key="4">
    <source>
        <dbReference type="Proteomes" id="UP000595437"/>
    </source>
</evidence>
<dbReference type="AlphaFoldDB" id="A0A7T8GYE9"/>
<keyword evidence="1" id="KW-0511">Multifunctional enzyme</keyword>
<dbReference type="Proteomes" id="UP000595437">
    <property type="component" value="Chromosome 9"/>
</dbReference>
<dbReference type="GO" id="GO:0003824">
    <property type="term" value="F:catalytic activity"/>
    <property type="evidence" value="ECO:0007669"/>
    <property type="project" value="UniProtKB-KW"/>
</dbReference>